<organism evidence="13 14">
    <name type="scientific">Vagococcus fluvialis</name>
    <dbReference type="NCBI Taxonomy" id="2738"/>
    <lineage>
        <taxon>Bacteria</taxon>
        <taxon>Bacillati</taxon>
        <taxon>Bacillota</taxon>
        <taxon>Bacilli</taxon>
        <taxon>Lactobacillales</taxon>
        <taxon>Enterococcaceae</taxon>
        <taxon>Vagococcus</taxon>
    </lineage>
</organism>
<keyword evidence="7" id="KW-0812">Transmembrane</keyword>
<feature type="transmembrane region" description="Helical" evidence="7">
    <location>
        <begin position="2105"/>
        <end position="2124"/>
    </location>
</feature>
<proteinExistence type="predicted"/>
<dbReference type="Pfam" id="PF17961">
    <property type="entry name" value="Big_8"/>
    <property type="match status" value="1"/>
</dbReference>
<reference evidence="13 14" key="1">
    <citation type="submission" date="2020-03" db="EMBL/GenBank/DDBJ databases">
        <title>Bacterial samples isolated from urine from healthy bovine heifers (Gyr breed).</title>
        <authorList>
            <person name="Giannattasio-Ferraz S."/>
            <person name="Maskeri L."/>
            <person name="Penido A."/>
            <person name="Barbosa-Stancioli E.F."/>
            <person name="Putonti C."/>
        </authorList>
    </citation>
    <scope>NUCLEOTIDE SEQUENCE [LARGE SCALE GENOMIC DNA]</scope>
    <source>
        <strain evidence="13 14">UFMG-H7</strain>
    </source>
</reference>
<evidence type="ECO:0000313" key="14">
    <source>
        <dbReference type="Proteomes" id="UP000521358"/>
    </source>
</evidence>
<dbReference type="InterPro" id="IPR041171">
    <property type="entry name" value="SDR_Ig"/>
</dbReference>
<feature type="domain" description="Collagen binding" evidence="9">
    <location>
        <begin position="825"/>
        <end position="954"/>
    </location>
</feature>
<feature type="region of interest" description="Disordered" evidence="6">
    <location>
        <begin position="85"/>
        <end position="121"/>
    </location>
</feature>
<dbReference type="CDD" id="cd00222">
    <property type="entry name" value="CollagenBindB"/>
    <property type="match status" value="8"/>
</dbReference>
<feature type="domain" description="CNA-B" evidence="10">
    <location>
        <begin position="1859"/>
        <end position="1968"/>
    </location>
</feature>
<feature type="compositionally biased region" description="Low complexity" evidence="6">
    <location>
        <begin position="2077"/>
        <end position="2093"/>
    </location>
</feature>
<feature type="domain" description="SpaA-like prealbumin fold" evidence="11">
    <location>
        <begin position="1079"/>
        <end position="1179"/>
    </location>
</feature>
<comment type="caution">
    <text evidence="13">The sequence shown here is derived from an EMBL/GenBank/DDBJ whole genome shotgun (WGS) entry which is preliminary data.</text>
</comment>
<feature type="domain" description="CNA-B" evidence="10">
    <location>
        <begin position="1974"/>
        <end position="2069"/>
    </location>
</feature>
<dbReference type="GO" id="GO:0007155">
    <property type="term" value="P:cell adhesion"/>
    <property type="evidence" value="ECO:0007669"/>
    <property type="project" value="InterPro"/>
</dbReference>
<dbReference type="InterPro" id="IPR013783">
    <property type="entry name" value="Ig-like_fold"/>
</dbReference>
<keyword evidence="4 8" id="KW-0732">Signal</keyword>
<keyword evidence="7" id="KW-1133">Transmembrane helix</keyword>
<evidence type="ECO:0000313" key="13">
    <source>
        <dbReference type="EMBL" id="NKC68382.1"/>
    </source>
</evidence>
<dbReference type="SUPFAM" id="SSF49401">
    <property type="entry name" value="Bacterial adhesins"/>
    <property type="match status" value="6"/>
</dbReference>
<dbReference type="Proteomes" id="UP000521358">
    <property type="component" value="Unassembled WGS sequence"/>
</dbReference>
<feature type="domain" description="CNA-B" evidence="10">
    <location>
        <begin position="1515"/>
        <end position="1621"/>
    </location>
</feature>
<feature type="domain" description="CNA-B" evidence="10">
    <location>
        <begin position="1304"/>
        <end position="1389"/>
    </location>
</feature>
<comment type="subcellular location">
    <subcellularLocation>
        <location evidence="1">Secreted</location>
        <location evidence="1">Cell wall</location>
        <topology evidence="1">Peptidoglycan-anchor</topology>
    </subcellularLocation>
</comment>
<dbReference type="InterPro" id="IPR008454">
    <property type="entry name" value="Collagen-bd_Cna-like_B-typ_dom"/>
</dbReference>
<dbReference type="Gene3D" id="2.60.40.1140">
    <property type="entry name" value="Collagen-binding surface protein Cna, B-type domain"/>
    <property type="match status" value="8"/>
</dbReference>
<evidence type="ECO:0000256" key="2">
    <source>
        <dbReference type="ARBA" id="ARBA00022512"/>
    </source>
</evidence>
<evidence type="ECO:0000259" key="11">
    <source>
        <dbReference type="Pfam" id="PF17802"/>
    </source>
</evidence>
<dbReference type="InterPro" id="IPR008966">
    <property type="entry name" value="Adhesion_dom_sf"/>
</dbReference>
<dbReference type="Pfam" id="PF05738">
    <property type="entry name" value="Cna_B"/>
    <property type="match status" value="8"/>
</dbReference>
<name>A0A7X6D9Q4_9ENTE</name>
<protein>
    <submittedName>
        <fullName evidence="13">Cna B-type domain-containing protein</fullName>
    </submittedName>
</protein>
<dbReference type="Gene3D" id="2.60.40.10">
    <property type="entry name" value="Immunoglobulins"/>
    <property type="match status" value="2"/>
</dbReference>
<feature type="domain" description="CNA-B" evidence="10">
    <location>
        <begin position="1398"/>
        <end position="1478"/>
    </location>
</feature>
<evidence type="ECO:0000256" key="1">
    <source>
        <dbReference type="ARBA" id="ARBA00004168"/>
    </source>
</evidence>
<feature type="compositionally biased region" description="Basic and acidic residues" evidence="6">
    <location>
        <begin position="94"/>
        <end position="121"/>
    </location>
</feature>
<evidence type="ECO:0000259" key="9">
    <source>
        <dbReference type="Pfam" id="PF05737"/>
    </source>
</evidence>
<evidence type="ECO:0000256" key="4">
    <source>
        <dbReference type="ARBA" id="ARBA00022729"/>
    </source>
</evidence>
<dbReference type="Pfam" id="PF17802">
    <property type="entry name" value="SpaA"/>
    <property type="match status" value="2"/>
</dbReference>
<feature type="region of interest" description="Disordered" evidence="6">
    <location>
        <begin position="2066"/>
        <end position="2097"/>
    </location>
</feature>
<feature type="signal peptide" evidence="8">
    <location>
        <begin position="1"/>
        <end position="29"/>
    </location>
</feature>
<evidence type="ECO:0000259" key="12">
    <source>
        <dbReference type="Pfam" id="PF17961"/>
    </source>
</evidence>
<dbReference type="RefSeq" id="WP_167807582.1">
    <property type="nucleotide sequence ID" value="NZ_JAAVMB010000011.1"/>
</dbReference>
<keyword evidence="7" id="KW-0472">Membrane</keyword>
<feature type="domain" description="Collagen binding" evidence="9">
    <location>
        <begin position="691"/>
        <end position="810"/>
    </location>
</feature>
<dbReference type="EMBL" id="JAAVMB010000011">
    <property type="protein sequence ID" value="NKC68382.1"/>
    <property type="molecule type" value="Genomic_DNA"/>
</dbReference>
<evidence type="ECO:0000256" key="3">
    <source>
        <dbReference type="ARBA" id="ARBA00022525"/>
    </source>
</evidence>
<keyword evidence="5" id="KW-0572">Peptidoglycan-anchor</keyword>
<keyword evidence="2" id="KW-0134">Cell wall</keyword>
<dbReference type="Pfam" id="PF05737">
    <property type="entry name" value="Collagen_bind"/>
    <property type="match status" value="3"/>
</dbReference>
<dbReference type="Gene3D" id="2.60.40.740">
    <property type="match status" value="5"/>
</dbReference>
<feature type="domain" description="SDR-like Ig" evidence="12">
    <location>
        <begin position="177"/>
        <end position="247"/>
    </location>
</feature>
<keyword evidence="3" id="KW-0964">Secreted</keyword>
<feature type="domain" description="SpaA-like prealbumin fold" evidence="11">
    <location>
        <begin position="977"/>
        <end position="1056"/>
    </location>
</feature>
<accession>A0A7X6D9Q4</accession>
<gene>
    <name evidence="13" type="ORF">HED35_09790</name>
</gene>
<dbReference type="GO" id="GO:0005518">
    <property type="term" value="F:collagen binding"/>
    <property type="evidence" value="ECO:0007669"/>
    <property type="project" value="InterPro"/>
</dbReference>
<dbReference type="SUPFAM" id="SSF49478">
    <property type="entry name" value="Cna protein B-type domain"/>
    <property type="match status" value="8"/>
</dbReference>
<sequence length="2133" mass="237505">MNKNKKWYSLFLVMLISLATVIQPIQAVAAVTALDTVAEETQAKSMETPNVDNINETNKVVEEEPATSVSEETKTTDTIEETISSEVTEETTASEEKIVESSTEETKESKENPKAKALRAEREPRDIRTLLKDGEKLITGAGIKITYNDKELDYKTDSIPLDALISLKYSYAIPEHLLKDKKLKAGDYYDVPVPSGITINPDTEGDLGQYGTYKIVGDSIRLIFSDAVETLYNISGSFDYDESLDQTLNAGENEIRVPIDGEDVIANVNVKPNGGALISKSSTIGTDKKSIQWAVSINTNLETLNNAKVTDAMPEGLELKGIKIYEQTINKNGNVNSVSDTPISEDLYTVSGDVITFKNTTNRSYKIVYDTVVKEGKIPETGGNVDFRNHATLEANGESYPTHADATLSFGKLIEKTGPSKDDTFKEQVYSWTVKYNYGNKNLPAGSFIIDTLSGDNQRYVTENKENDKAPVQVSIGKDQFLERNKDYIVEYIGNNQMKVVFPNGLDKPVEIKYFSKVPFVIDDTNSNTEIKNGVETNTGAKGEAGGNIINNGMQKKSNVNYQDRTIDWTVDVNIYQYEMANWELKDTMSEGLTFIENSLKIQEANGPELVLGTDYEFVSKDLNNFHVKFKEPRSVSTNKSYTITYKTGFDYRRNDLLNTATSYWKGTDGKDHTQTAKDKPDITKNFVNDATKGGSYNAVSKEISWTIKGNYNQEELKNASIVDKIQAGQVYVKDSARVYEASISEKGSIKKGNAIDVPIEFTDNVLTAKLPDGSKKAYILEFKTILEGLHISKDTYSNTATYTNGKYTKDVTSSVPVPHGGEIVSKTGNQKGKYVNWSVDINRSQSTIHDLVLVDKPSTNQVLDEKSIVIYNTTVDEGGNLSKPGTSLEQGVDYTLDLVTDNETGQQELTIRFLKVVEKAYVLEYRSLINTNKKNDNLTNVISYKGNNVETISDSREGSTKVTTSSGSGSGTAAALRVLKLDKNNELLLEGAQLELWATDENTGDKLQVVRSGETNKDGELKFANLMPDAKYILVETKAPEGYTVSKEGAKGISIYLKDTGEINLYQTHTVKNDIPRLEIKKVDADNQQVLANAEFAIQNDAGQYYNGIDDKYKAQWVKSLSDVSKEVSQSLVSDANGLVKVAGLNVGKYKVIELKAPTGYDKLSENDAVEFEVINEKGYIHQSKDIVVSNKKYETTSVSINKTWDDASNQDGIRPDEITFDLLADGTVVDTLTLSKEDFIANKDIWTKTFDGLRKFDENMKEITYSVKEHEVSGYVIPKEELEVKDREVNITNTYKPKLTSISGTKTWVDENNQDGIRPDKVIINLLADGKEIKEVVVNEASDWKYEFKDLPVYKVGEVKQLVKYTVTENKVEGYETTEENNNFTNTHIPATTRVLVEKEWADYSNQDGKRPKEILVQLLADNKEIVGKTLKLEAAKGWKAEFSNLPLKINGKNIAYTIKEIVAEKDKKSGYKPSYEIKKVITKESNTQTDRNEVSHFEAKVTNTKTMEPTTVSGVKTWSDDNNRDGVRPESIEIQLLADGQPALDLAGKPVKSLTVKGGNTAKTWSYEFTNIPKHRTVETGKVAEKAEEIVYTVKEVMSEALKTNNYASKATDMNVTNSREIELTKISGIKTWSDDNNRDGVRPESIEVQLLADGKPALDKDGKEIPVKEVKGGNTAQEWTYEFKDLPKHKAVKADEELVEEANRAIVYTVKEMVSEELESNNYTSKATDMNVTNSRPIELTEVSGVKTWSDDNNRDGVRPESIEVQLLADGKPALDKDGKEISVQTVTGGNTEVEWTYEFKDLPKHKAVKAGEELVEEADRAIVYSVKEEAVEGYTSKVDGMNITNSREIELTEVSGKKIWNDNENRSGARPELIEVQLLADGEPALDKEGKEIPVKEVKGGNTEVEWTYEFTNLPKHKAVKVGEELVEEADRAIVYTVKEVISEDLAKNGYIAVENGMDVTNTREVIEIPVTKIWKDANNKDGVRPESIKVQLLADGKEAKDVKGEKIISEVTGSMKSNEWIDTFKDLPKFANGKEIKYSVKEIEISKEYEVTYSDDTFTITNTHTPKEVPTSGGKSTNNKSNNNKSGYLPKTGEAETTALVNLGVTMIVIFLMSHIWLSQRRKSKED</sequence>
<feature type="chain" id="PRO_5030560272" evidence="8">
    <location>
        <begin position="30"/>
        <end position="2133"/>
    </location>
</feature>
<evidence type="ECO:0000256" key="7">
    <source>
        <dbReference type="SAM" id="Phobius"/>
    </source>
</evidence>
<feature type="domain" description="Collagen binding" evidence="9">
    <location>
        <begin position="286"/>
        <end position="394"/>
    </location>
</feature>
<evidence type="ECO:0000256" key="6">
    <source>
        <dbReference type="SAM" id="MobiDB-lite"/>
    </source>
</evidence>
<feature type="domain" description="CNA-B" evidence="10">
    <location>
        <begin position="1200"/>
        <end position="1296"/>
    </location>
</feature>
<feature type="domain" description="CNA-B" evidence="10">
    <location>
        <begin position="1630"/>
        <end position="1738"/>
    </location>
</feature>
<dbReference type="Gene3D" id="2.60.40.1280">
    <property type="match status" value="1"/>
</dbReference>
<evidence type="ECO:0000259" key="10">
    <source>
        <dbReference type="Pfam" id="PF05738"/>
    </source>
</evidence>
<dbReference type="InterPro" id="IPR011252">
    <property type="entry name" value="Fibrogen-bd_dom1"/>
</dbReference>
<dbReference type="InterPro" id="IPR041033">
    <property type="entry name" value="SpaA_PFL_dom_1"/>
</dbReference>
<evidence type="ECO:0000256" key="8">
    <source>
        <dbReference type="SAM" id="SignalP"/>
    </source>
</evidence>
<dbReference type="InterPro" id="IPR008456">
    <property type="entry name" value="Collagen-bd_dom"/>
</dbReference>
<evidence type="ECO:0000256" key="5">
    <source>
        <dbReference type="ARBA" id="ARBA00023088"/>
    </source>
</evidence>
<feature type="domain" description="CNA-B" evidence="10">
    <location>
        <begin position="1747"/>
        <end position="1851"/>
    </location>
</feature>